<evidence type="ECO:0000313" key="3">
    <source>
        <dbReference type="Proteomes" id="UP000239731"/>
    </source>
</evidence>
<dbReference type="InterPro" id="IPR054283">
    <property type="entry name" value="DUF7017"/>
</dbReference>
<proteinExistence type="predicted"/>
<evidence type="ECO:0000313" key="2">
    <source>
        <dbReference type="EMBL" id="PRW91924.1"/>
    </source>
</evidence>
<dbReference type="InterPro" id="IPR011990">
    <property type="entry name" value="TPR-like_helical_dom_sf"/>
</dbReference>
<dbReference type="Pfam" id="PF22860">
    <property type="entry name" value="DUF7017"/>
    <property type="match status" value="1"/>
</dbReference>
<accession>A0A2T0I9B7</accession>
<reference evidence="2 3" key="1">
    <citation type="submission" date="2018-03" db="EMBL/GenBank/DDBJ databases">
        <title>Blue discolouration in mozzarella cheese caused by Pseudomonas fluorescens.</title>
        <authorList>
            <person name="Chiesa F."/>
            <person name="Dalmasso A."/>
            <person name="Lomonaco S."/>
        </authorList>
    </citation>
    <scope>NUCLEOTIDE SEQUENCE [LARGE SCALE GENOMIC DNA]</scope>
    <source>
        <strain evidence="2 3">11293</strain>
    </source>
</reference>
<dbReference type="Pfam" id="PF22707">
    <property type="entry name" value="S1CSD-TOTE-2"/>
    <property type="match status" value="1"/>
</dbReference>
<dbReference type="Gene3D" id="1.25.40.10">
    <property type="entry name" value="Tetratricopeptide repeat domain"/>
    <property type="match status" value="1"/>
</dbReference>
<dbReference type="InterPro" id="IPR054427">
    <property type="entry name" value="S1CSD-TOTE-2"/>
</dbReference>
<protein>
    <recommendedName>
        <fullName evidence="1">TOTE conflict systems S1/CSD-like domain-containing protein</fullName>
    </recommendedName>
</protein>
<dbReference type="RefSeq" id="WP_106118098.1">
    <property type="nucleotide sequence ID" value="NZ_PVUH01000010.1"/>
</dbReference>
<sequence>MSIFDDIRDHKSREDLEGAWQVGSKALEQDSGNVFLKTSLFWVIYAELKKLLEPIKTRDNNMPHPNEQRMIDLWASRIHTLQLELPSENIDFRLWNLFRETGKFCDPICLFILQRGRALFSPDDHKPFSTEKGESPSVVLRLARMVAVNYLHKGLDSPLPVSRVVAFLKYALDKAEDSPQGKIWLEYDKARIFVTAGEIVRAREAYLSVLKNKRGESWAWFGLAKTYENDPEKAICLVSFGLTCAHDPKFSIPGLVRLAELLAQTGVHDYASKALIKLTKIYSDNGWPLKDSIVELTSSAWFDASLDTSDLDAHVEELAIGANQYAMAKPTYLSGVLLSVHESGKGATIYIHRDLKFSARKAVFENRKIPKLGTLVKIFCDMGSESQDVVSVENIQVIETQDIRSFKGSLKVSEKGFGFVNGDIFVPPGLVEGVHRDAEVAGAAVMSFDKTKNKYGWKAITLLNEIGSPNSAELGPLQGRP</sequence>
<dbReference type="Proteomes" id="UP000239731">
    <property type="component" value="Unassembled WGS sequence"/>
</dbReference>
<comment type="caution">
    <text evidence="2">The sequence shown here is derived from an EMBL/GenBank/DDBJ whole genome shotgun (WGS) entry which is preliminary data.</text>
</comment>
<dbReference type="AlphaFoldDB" id="A0A2T0I9B7"/>
<evidence type="ECO:0000259" key="1">
    <source>
        <dbReference type="Pfam" id="PF22707"/>
    </source>
</evidence>
<name>A0A2T0I9B7_PSEFL</name>
<dbReference type="EMBL" id="PVUH01000010">
    <property type="protein sequence ID" value="PRW91924.1"/>
    <property type="molecule type" value="Genomic_DNA"/>
</dbReference>
<organism evidence="2 3">
    <name type="scientific">Pseudomonas fluorescens</name>
    <dbReference type="NCBI Taxonomy" id="294"/>
    <lineage>
        <taxon>Bacteria</taxon>
        <taxon>Pseudomonadati</taxon>
        <taxon>Pseudomonadota</taxon>
        <taxon>Gammaproteobacteria</taxon>
        <taxon>Pseudomonadales</taxon>
        <taxon>Pseudomonadaceae</taxon>
        <taxon>Pseudomonas</taxon>
    </lineage>
</organism>
<dbReference type="SUPFAM" id="SSF48452">
    <property type="entry name" value="TPR-like"/>
    <property type="match status" value="1"/>
</dbReference>
<feature type="domain" description="TOTE conflict systems S1/CSD-like" evidence="1">
    <location>
        <begin position="404"/>
        <end position="462"/>
    </location>
</feature>
<gene>
    <name evidence="2" type="ORF">C7A10_16080</name>
</gene>